<feature type="chain" id="PRO_5017581078" evidence="12">
    <location>
        <begin position="20"/>
        <end position="713"/>
    </location>
</feature>
<dbReference type="SUPFAM" id="SSF56935">
    <property type="entry name" value="Porins"/>
    <property type="match status" value="1"/>
</dbReference>
<dbReference type="Pfam" id="PF00593">
    <property type="entry name" value="TonB_dep_Rec_b-barrel"/>
    <property type="match status" value="1"/>
</dbReference>
<evidence type="ECO:0000256" key="10">
    <source>
        <dbReference type="PROSITE-ProRule" id="PRU01360"/>
    </source>
</evidence>
<evidence type="ECO:0000256" key="11">
    <source>
        <dbReference type="RuleBase" id="RU003357"/>
    </source>
</evidence>
<keyword evidence="2 10" id="KW-0813">Transport</keyword>
<dbReference type="GO" id="GO:0009279">
    <property type="term" value="C:cell outer membrane"/>
    <property type="evidence" value="ECO:0007669"/>
    <property type="project" value="UniProtKB-SubCell"/>
</dbReference>
<dbReference type="Gene3D" id="2.170.130.10">
    <property type="entry name" value="TonB-dependent receptor, plug domain"/>
    <property type="match status" value="1"/>
</dbReference>
<evidence type="ECO:0000256" key="3">
    <source>
        <dbReference type="ARBA" id="ARBA00022452"/>
    </source>
</evidence>
<accession>A0A3E1YDW4</accession>
<evidence type="ECO:0000256" key="2">
    <source>
        <dbReference type="ARBA" id="ARBA00022448"/>
    </source>
</evidence>
<evidence type="ECO:0000313" key="16">
    <source>
        <dbReference type="Proteomes" id="UP000260644"/>
    </source>
</evidence>
<comment type="subcellular location">
    <subcellularLocation>
        <location evidence="1 10">Cell outer membrane</location>
        <topology evidence="1 10">Multi-pass membrane protein</topology>
    </subcellularLocation>
</comment>
<feature type="domain" description="TonB-dependent receptor-like beta-barrel" evidence="13">
    <location>
        <begin position="199"/>
        <end position="684"/>
    </location>
</feature>
<keyword evidence="6 11" id="KW-0798">TonB box</keyword>
<dbReference type="PANTHER" id="PTHR30069">
    <property type="entry name" value="TONB-DEPENDENT OUTER MEMBRANE RECEPTOR"/>
    <property type="match status" value="1"/>
</dbReference>
<evidence type="ECO:0000256" key="5">
    <source>
        <dbReference type="ARBA" id="ARBA00022729"/>
    </source>
</evidence>
<evidence type="ECO:0000256" key="4">
    <source>
        <dbReference type="ARBA" id="ARBA00022692"/>
    </source>
</evidence>
<dbReference type="RefSeq" id="WP_116974704.1">
    <property type="nucleotide sequence ID" value="NZ_QPMM01000002.1"/>
</dbReference>
<evidence type="ECO:0000313" key="15">
    <source>
        <dbReference type="EMBL" id="RFS24790.1"/>
    </source>
</evidence>
<gene>
    <name evidence="15" type="ORF">DVR12_06240</name>
</gene>
<organism evidence="15 16">
    <name type="scientific">Chitinophaga silvatica</name>
    <dbReference type="NCBI Taxonomy" id="2282649"/>
    <lineage>
        <taxon>Bacteria</taxon>
        <taxon>Pseudomonadati</taxon>
        <taxon>Bacteroidota</taxon>
        <taxon>Chitinophagia</taxon>
        <taxon>Chitinophagales</taxon>
        <taxon>Chitinophagaceae</taxon>
        <taxon>Chitinophaga</taxon>
    </lineage>
</organism>
<sequence length="713" mass="79523">MYIKLLFPILLLAAENTNATTPLSDTTGQHTMRQLKGIDVYSQSIKKTDDLIDIKKIAAPTLIIDGKTIQQMNSRRLDEVLREQVGMAVVSDLGAGNRSIGIQMQGFSSAYILILLNGLPLSGRFNENFDISRISVHDIERIEIVKGASSSLYGSEALGGVINIITRQNIPKPQGTISALYGTYNNTDLSASAETPFAKKKGAIYFGTDYYRTDGFNVNTQYLKEGKTAPPYQSVSGQSRAHWQLSEKNTLQLSARAAGRNSVMTRSYGTQPFSDELSETDFNAALSLRTNLNDFTKLLTRYYFTHYLTDQDVRITETGKLLQENKFSQQVQRLEIQGSRIITETGLTFTGGLGGELLHMNNKAIAAIPDQQNYFGYLQANYHPNKNYGIIAGLRYDGNSLYGGKLNPTVGAEYSPFSWWQLKGSIGQGFKAPTYAQAYQVFTNITQGYTVVGANIFNHAIEDLKKAGLIQSVWSNSTAIKELQAETSVSYNLSSRFKITDGFTISVNGFYNNIHHLINTEQVGIMRNGQQLFSFLNQGRTYTKGVETSVELNPIPNFRIAGGYQYLIAKSKDVEDSIRNKSGAYSKVRGENGIRTATINDYFGLPNRSRHMANLQVFYTYRPWGIVASVRGTYRSKYGFLDIDNNGYIDKYDVFVKGYTLLYFSVQKSLIREKLSVKFSIDNLTNYTDYLMPAQPGRVLMGGVSYRIGKSGE</sequence>
<evidence type="ECO:0000256" key="7">
    <source>
        <dbReference type="ARBA" id="ARBA00023136"/>
    </source>
</evidence>
<keyword evidence="7 10" id="KW-0472">Membrane</keyword>
<keyword evidence="3 10" id="KW-1134">Transmembrane beta strand</keyword>
<dbReference type="AlphaFoldDB" id="A0A3E1YDW4"/>
<dbReference type="Proteomes" id="UP000260644">
    <property type="component" value="Unassembled WGS sequence"/>
</dbReference>
<evidence type="ECO:0000256" key="1">
    <source>
        <dbReference type="ARBA" id="ARBA00004571"/>
    </source>
</evidence>
<evidence type="ECO:0000256" key="8">
    <source>
        <dbReference type="ARBA" id="ARBA00023170"/>
    </source>
</evidence>
<evidence type="ECO:0000256" key="6">
    <source>
        <dbReference type="ARBA" id="ARBA00023077"/>
    </source>
</evidence>
<dbReference type="Gene3D" id="2.40.170.20">
    <property type="entry name" value="TonB-dependent receptor, beta-barrel domain"/>
    <property type="match status" value="1"/>
</dbReference>
<protein>
    <submittedName>
        <fullName evidence="15">TonB-dependent receptor</fullName>
    </submittedName>
</protein>
<dbReference type="InterPro" id="IPR037066">
    <property type="entry name" value="Plug_dom_sf"/>
</dbReference>
<comment type="similarity">
    <text evidence="10 11">Belongs to the TonB-dependent receptor family.</text>
</comment>
<name>A0A3E1YDW4_9BACT</name>
<dbReference type="PROSITE" id="PS52016">
    <property type="entry name" value="TONB_DEPENDENT_REC_3"/>
    <property type="match status" value="1"/>
</dbReference>
<feature type="domain" description="TonB-dependent receptor plug" evidence="14">
    <location>
        <begin position="54"/>
        <end position="161"/>
    </location>
</feature>
<dbReference type="CDD" id="cd01347">
    <property type="entry name" value="ligand_gated_channel"/>
    <property type="match status" value="1"/>
</dbReference>
<comment type="caution">
    <text evidence="15">The sequence shown here is derived from an EMBL/GenBank/DDBJ whole genome shotgun (WGS) entry which is preliminary data.</text>
</comment>
<dbReference type="GO" id="GO:0044718">
    <property type="term" value="P:siderophore transmembrane transport"/>
    <property type="evidence" value="ECO:0007669"/>
    <property type="project" value="TreeGrafter"/>
</dbReference>
<dbReference type="EMBL" id="QPMM01000002">
    <property type="protein sequence ID" value="RFS24790.1"/>
    <property type="molecule type" value="Genomic_DNA"/>
</dbReference>
<reference evidence="15 16" key="1">
    <citation type="submission" date="2018-07" db="EMBL/GenBank/DDBJ databases">
        <title>Chitinophaga K2CV101002-2 sp. nov., isolated from a monsoon evergreen broad-leaved forest soil.</title>
        <authorList>
            <person name="Lv Y."/>
        </authorList>
    </citation>
    <scope>NUCLEOTIDE SEQUENCE [LARGE SCALE GENOMIC DNA]</scope>
    <source>
        <strain evidence="15 16">GDMCC 1.1288</strain>
    </source>
</reference>
<dbReference type="GO" id="GO:0015344">
    <property type="term" value="F:siderophore uptake transmembrane transporter activity"/>
    <property type="evidence" value="ECO:0007669"/>
    <property type="project" value="TreeGrafter"/>
</dbReference>
<dbReference type="InterPro" id="IPR039426">
    <property type="entry name" value="TonB-dep_rcpt-like"/>
</dbReference>
<dbReference type="InterPro" id="IPR036942">
    <property type="entry name" value="Beta-barrel_TonB_sf"/>
</dbReference>
<proteinExistence type="inferred from homology"/>
<keyword evidence="8 15" id="KW-0675">Receptor</keyword>
<evidence type="ECO:0000259" key="13">
    <source>
        <dbReference type="Pfam" id="PF00593"/>
    </source>
</evidence>
<dbReference type="InterPro" id="IPR012910">
    <property type="entry name" value="Plug_dom"/>
</dbReference>
<evidence type="ECO:0000256" key="12">
    <source>
        <dbReference type="SAM" id="SignalP"/>
    </source>
</evidence>
<evidence type="ECO:0000256" key="9">
    <source>
        <dbReference type="ARBA" id="ARBA00023237"/>
    </source>
</evidence>
<keyword evidence="5 12" id="KW-0732">Signal</keyword>
<keyword evidence="9 10" id="KW-0998">Cell outer membrane</keyword>
<keyword evidence="16" id="KW-1185">Reference proteome</keyword>
<keyword evidence="4 10" id="KW-0812">Transmembrane</keyword>
<dbReference type="InterPro" id="IPR000531">
    <property type="entry name" value="Beta-barrel_TonB"/>
</dbReference>
<feature type="signal peptide" evidence="12">
    <location>
        <begin position="1"/>
        <end position="19"/>
    </location>
</feature>
<dbReference type="Pfam" id="PF07715">
    <property type="entry name" value="Plug"/>
    <property type="match status" value="1"/>
</dbReference>
<dbReference type="PANTHER" id="PTHR30069:SF29">
    <property type="entry name" value="HEMOGLOBIN AND HEMOGLOBIN-HAPTOGLOBIN-BINDING PROTEIN 1-RELATED"/>
    <property type="match status" value="1"/>
</dbReference>
<evidence type="ECO:0000259" key="14">
    <source>
        <dbReference type="Pfam" id="PF07715"/>
    </source>
</evidence>